<keyword evidence="4" id="KW-0479">Metal-binding</keyword>
<dbReference type="Gene3D" id="3.40.50.1220">
    <property type="entry name" value="TPP-binding domain"/>
    <property type="match status" value="1"/>
</dbReference>
<feature type="binding site" evidence="4">
    <location>
        <position position="136"/>
    </location>
    <ligand>
        <name>Zn(2+)</name>
        <dbReference type="ChEBI" id="CHEBI:29105"/>
    </ligand>
</feature>
<dbReference type="InterPro" id="IPR026590">
    <property type="entry name" value="Ssirtuin_cat_dom"/>
</dbReference>
<keyword evidence="3" id="KW-0520">NAD</keyword>
<feature type="binding site" evidence="4">
    <location>
        <position position="190"/>
    </location>
    <ligand>
        <name>Zn(2+)</name>
        <dbReference type="ChEBI" id="CHEBI:29105"/>
    </ligand>
</feature>
<name>A0A845V3I5_9GAMM</name>
<sequence length="288" mass="30710">MRPATSAAPPTADEAELGRFVVDHPGLLVLTGAGMSTGSGIPAYRDADGQWLRRDPILFQDFMASALVRRRYWARSYFGWRLMQQARPNAAHRALARLEQLGRLSLLVTQNVDGLHATAGSSLLVELHGRLARVRCLQCGAGCDRDEVQARLEALNPDWHPEVLGYNPDGDAELDASAYPGFRVAECTVCGGPLKPDVVFFGEPVPQTRAQAVAEAIARSSAVLVVGSSLVVMSGYRIVRQAAAAGLPIAAINDGRTRADELLQFKLGGDCVGVLERIGAQIDGAAAA</sequence>
<reference evidence="6 7" key="1">
    <citation type="submission" date="2020-02" db="EMBL/GenBank/DDBJ databases">
        <authorList>
            <person name="Zhang X.-Y."/>
        </authorList>
    </citation>
    <scope>NUCLEOTIDE SEQUENCE [LARGE SCALE GENOMIC DNA]</scope>
    <source>
        <strain evidence="6 7">C33</strain>
    </source>
</reference>
<dbReference type="AlphaFoldDB" id="A0A845V3I5"/>
<evidence type="ECO:0000256" key="4">
    <source>
        <dbReference type="PROSITE-ProRule" id="PRU00236"/>
    </source>
</evidence>
<protein>
    <recommendedName>
        <fullName evidence="1">protein acetyllysine N-acetyltransferase</fullName>
        <ecNumber evidence="1">2.3.1.286</ecNumber>
    </recommendedName>
</protein>
<dbReference type="InterPro" id="IPR003000">
    <property type="entry name" value="Sirtuin"/>
</dbReference>
<dbReference type="GO" id="GO:0046872">
    <property type="term" value="F:metal ion binding"/>
    <property type="evidence" value="ECO:0007669"/>
    <property type="project" value="UniProtKB-KW"/>
</dbReference>
<dbReference type="InterPro" id="IPR026591">
    <property type="entry name" value="Sirtuin_cat_small_dom_sf"/>
</dbReference>
<accession>A0A845V3I5</accession>
<dbReference type="PROSITE" id="PS50305">
    <property type="entry name" value="SIRTUIN"/>
    <property type="match status" value="1"/>
</dbReference>
<dbReference type="SUPFAM" id="SSF52467">
    <property type="entry name" value="DHS-like NAD/FAD-binding domain"/>
    <property type="match status" value="1"/>
</dbReference>
<dbReference type="Gene3D" id="3.30.1600.10">
    <property type="entry name" value="SIR2/SIRT2 'Small Domain"/>
    <property type="match status" value="1"/>
</dbReference>
<feature type="binding site" evidence="4">
    <location>
        <position position="187"/>
    </location>
    <ligand>
        <name>Zn(2+)</name>
        <dbReference type="ChEBI" id="CHEBI:29105"/>
    </ligand>
</feature>
<dbReference type="Proteomes" id="UP000484885">
    <property type="component" value="Unassembled WGS sequence"/>
</dbReference>
<gene>
    <name evidence="6" type="ORF">G3I74_13990</name>
</gene>
<organism evidence="6 7">
    <name type="scientific">Wenzhouxiangella limi</name>
    <dbReference type="NCBI Taxonomy" id="2707351"/>
    <lineage>
        <taxon>Bacteria</taxon>
        <taxon>Pseudomonadati</taxon>
        <taxon>Pseudomonadota</taxon>
        <taxon>Gammaproteobacteria</taxon>
        <taxon>Chromatiales</taxon>
        <taxon>Wenzhouxiangellaceae</taxon>
        <taxon>Wenzhouxiangella</taxon>
    </lineage>
</organism>
<dbReference type="InterPro" id="IPR029035">
    <property type="entry name" value="DHS-like_NAD/FAD-binding_dom"/>
</dbReference>
<dbReference type="GO" id="GO:0017136">
    <property type="term" value="F:histone deacetylase activity, NAD-dependent"/>
    <property type="evidence" value="ECO:0007669"/>
    <property type="project" value="TreeGrafter"/>
</dbReference>
<proteinExistence type="predicted"/>
<dbReference type="InterPro" id="IPR050134">
    <property type="entry name" value="NAD-dep_sirtuin_deacylases"/>
</dbReference>
<feature type="binding site" evidence="4">
    <location>
        <position position="139"/>
    </location>
    <ligand>
        <name>Zn(2+)</name>
        <dbReference type="ChEBI" id="CHEBI:29105"/>
    </ligand>
</feature>
<keyword evidence="4" id="KW-0862">Zinc</keyword>
<dbReference type="Pfam" id="PF02146">
    <property type="entry name" value="SIR2"/>
    <property type="match status" value="1"/>
</dbReference>
<feature type="active site" description="Proton acceptor" evidence="4">
    <location>
        <position position="128"/>
    </location>
</feature>
<dbReference type="EMBL" id="JAAGSC010000044">
    <property type="protein sequence ID" value="NDY96840.1"/>
    <property type="molecule type" value="Genomic_DNA"/>
</dbReference>
<evidence type="ECO:0000313" key="6">
    <source>
        <dbReference type="EMBL" id="NDY96840.1"/>
    </source>
</evidence>
<dbReference type="GO" id="GO:0070403">
    <property type="term" value="F:NAD+ binding"/>
    <property type="evidence" value="ECO:0007669"/>
    <property type="project" value="InterPro"/>
</dbReference>
<keyword evidence="7" id="KW-1185">Reference proteome</keyword>
<evidence type="ECO:0000313" key="7">
    <source>
        <dbReference type="Proteomes" id="UP000484885"/>
    </source>
</evidence>
<dbReference type="NCBIfam" id="NF003738">
    <property type="entry name" value="PRK05333.1"/>
    <property type="match status" value="1"/>
</dbReference>
<comment type="caution">
    <text evidence="6">The sequence shown here is derived from an EMBL/GenBank/DDBJ whole genome shotgun (WGS) entry which is preliminary data.</text>
</comment>
<evidence type="ECO:0000256" key="3">
    <source>
        <dbReference type="ARBA" id="ARBA00023027"/>
    </source>
</evidence>
<dbReference type="EC" id="2.3.1.286" evidence="1"/>
<dbReference type="PANTHER" id="PTHR11085:SF10">
    <property type="entry name" value="NAD-DEPENDENT PROTEIN DEACYLASE SIRTUIN-5, MITOCHONDRIAL-RELATED"/>
    <property type="match status" value="1"/>
</dbReference>
<evidence type="ECO:0000256" key="1">
    <source>
        <dbReference type="ARBA" id="ARBA00012928"/>
    </source>
</evidence>
<dbReference type="PANTHER" id="PTHR11085">
    <property type="entry name" value="NAD-DEPENDENT PROTEIN DEACYLASE SIRTUIN-5, MITOCHONDRIAL-RELATED"/>
    <property type="match status" value="1"/>
</dbReference>
<evidence type="ECO:0000256" key="2">
    <source>
        <dbReference type="ARBA" id="ARBA00022679"/>
    </source>
</evidence>
<keyword evidence="2" id="KW-0808">Transferase</keyword>
<feature type="domain" description="Deacetylase sirtuin-type" evidence="5">
    <location>
        <begin position="7"/>
        <end position="286"/>
    </location>
</feature>
<evidence type="ECO:0000259" key="5">
    <source>
        <dbReference type="PROSITE" id="PS50305"/>
    </source>
</evidence>